<keyword evidence="3" id="KW-0808">Transferase</keyword>
<evidence type="ECO:0000256" key="3">
    <source>
        <dbReference type="ARBA" id="ARBA00022679"/>
    </source>
</evidence>
<proteinExistence type="inferred from homology"/>
<keyword evidence="6" id="KW-1185">Reference proteome</keyword>
<evidence type="ECO:0000313" key="6">
    <source>
        <dbReference type="Proteomes" id="UP000683246"/>
    </source>
</evidence>
<keyword evidence="2 5" id="KW-0489">Methyltransferase</keyword>
<sequence>MPIIKGLEWTFNTVYKEYDKWRPTYVKELYKDIFAYKDINPSSKVVEVGIGTGQATLPILETGCFLTAVEYGDKLSIYAKQKFASHRKFDVVNAKFEDFECEDNSVDLIYSASAFHWIPEEIGYAKAYNLLKSGGVFARFANHPYKDKSRPGMHEALQKVYDVYMPNSLDGEEYSEDNAKNRANIAKKYGFIDIDYKMYYRTRTFTSDEYILLLGTYSDHISIQEDKRKKFFAEIKNAIDELGGLITLYDSIDLALARKP</sequence>
<dbReference type="PANTHER" id="PTHR44942">
    <property type="entry name" value="METHYLTRANSF_11 DOMAIN-CONTAINING PROTEIN"/>
    <property type="match status" value="1"/>
</dbReference>
<dbReference type="EMBL" id="CP058649">
    <property type="protein sequence ID" value="QUI20876.1"/>
    <property type="molecule type" value="Genomic_DNA"/>
</dbReference>
<comment type="similarity">
    <text evidence="1">Belongs to the methyltransferase superfamily.</text>
</comment>
<evidence type="ECO:0000256" key="1">
    <source>
        <dbReference type="ARBA" id="ARBA00008361"/>
    </source>
</evidence>
<evidence type="ECO:0000256" key="2">
    <source>
        <dbReference type="ARBA" id="ARBA00022603"/>
    </source>
</evidence>
<accession>A0A8J8SER3</accession>
<feature type="domain" description="Methyltransferase type 11" evidence="4">
    <location>
        <begin position="46"/>
        <end position="138"/>
    </location>
</feature>
<protein>
    <submittedName>
        <fullName evidence="5">Class I SAM-dependent methyltransferase</fullName>
    </submittedName>
</protein>
<dbReference type="InterPro" id="IPR029063">
    <property type="entry name" value="SAM-dependent_MTases_sf"/>
</dbReference>
<dbReference type="GO" id="GO:0008757">
    <property type="term" value="F:S-adenosylmethionine-dependent methyltransferase activity"/>
    <property type="evidence" value="ECO:0007669"/>
    <property type="project" value="InterPro"/>
</dbReference>
<evidence type="ECO:0000313" key="5">
    <source>
        <dbReference type="EMBL" id="QUI20876.1"/>
    </source>
</evidence>
<dbReference type="CDD" id="cd02440">
    <property type="entry name" value="AdoMet_MTases"/>
    <property type="match status" value="1"/>
</dbReference>
<reference evidence="5" key="1">
    <citation type="submission" date="2020-07" db="EMBL/GenBank/DDBJ databases">
        <title>Vallitalea pronyensis genome.</title>
        <authorList>
            <person name="Postec A."/>
        </authorList>
    </citation>
    <scope>NUCLEOTIDE SEQUENCE</scope>
    <source>
        <strain evidence="5">FatNI3</strain>
    </source>
</reference>
<dbReference type="Proteomes" id="UP000683246">
    <property type="component" value="Chromosome"/>
</dbReference>
<dbReference type="Gene3D" id="3.40.50.150">
    <property type="entry name" value="Vaccinia Virus protein VP39"/>
    <property type="match status" value="1"/>
</dbReference>
<gene>
    <name evidence="5" type="ORF">HZI73_00480</name>
</gene>
<dbReference type="SUPFAM" id="SSF53335">
    <property type="entry name" value="S-adenosyl-L-methionine-dependent methyltransferases"/>
    <property type="match status" value="1"/>
</dbReference>
<name>A0A8J8SER3_9FIRM</name>
<dbReference type="Pfam" id="PF08241">
    <property type="entry name" value="Methyltransf_11"/>
    <property type="match status" value="1"/>
</dbReference>
<dbReference type="AlphaFoldDB" id="A0A8J8SER3"/>
<dbReference type="InterPro" id="IPR051052">
    <property type="entry name" value="Diverse_substrate_MTase"/>
</dbReference>
<dbReference type="GO" id="GO:0032259">
    <property type="term" value="P:methylation"/>
    <property type="evidence" value="ECO:0007669"/>
    <property type="project" value="UniProtKB-KW"/>
</dbReference>
<evidence type="ECO:0000259" key="4">
    <source>
        <dbReference type="Pfam" id="PF08241"/>
    </source>
</evidence>
<organism evidence="5 6">
    <name type="scientific">Vallitalea pronyensis</name>
    <dbReference type="NCBI Taxonomy" id="1348613"/>
    <lineage>
        <taxon>Bacteria</taxon>
        <taxon>Bacillati</taxon>
        <taxon>Bacillota</taxon>
        <taxon>Clostridia</taxon>
        <taxon>Lachnospirales</taxon>
        <taxon>Vallitaleaceae</taxon>
        <taxon>Vallitalea</taxon>
    </lineage>
</organism>
<dbReference type="InterPro" id="IPR013216">
    <property type="entry name" value="Methyltransf_11"/>
</dbReference>
<dbReference type="PANTHER" id="PTHR44942:SF4">
    <property type="entry name" value="METHYLTRANSFERASE TYPE 11 DOMAIN-CONTAINING PROTEIN"/>
    <property type="match status" value="1"/>
</dbReference>
<dbReference type="RefSeq" id="WP_212696334.1">
    <property type="nucleotide sequence ID" value="NZ_CP058649.1"/>
</dbReference>
<dbReference type="KEGG" id="vpy:HZI73_00480"/>